<organism evidence="5 6">
    <name type="scientific">Frigoriglobus tundricola</name>
    <dbReference type="NCBI Taxonomy" id="2774151"/>
    <lineage>
        <taxon>Bacteria</taxon>
        <taxon>Pseudomonadati</taxon>
        <taxon>Planctomycetota</taxon>
        <taxon>Planctomycetia</taxon>
        <taxon>Gemmatales</taxon>
        <taxon>Gemmataceae</taxon>
        <taxon>Frigoriglobus</taxon>
    </lineage>
</organism>
<protein>
    <recommendedName>
        <fullName evidence="3">Pyridine nucleotide-disulfide oxidoreductase domain-containing protein 2</fullName>
    </recommendedName>
</protein>
<evidence type="ECO:0000256" key="3">
    <source>
        <dbReference type="ARBA" id="ARBA00040298"/>
    </source>
</evidence>
<proteinExistence type="predicted"/>
<dbReference type="SUPFAM" id="SSF51905">
    <property type="entry name" value="FAD/NAD(P)-binding domain"/>
    <property type="match status" value="1"/>
</dbReference>
<evidence type="ECO:0000259" key="4">
    <source>
        <dbReference type="Pfam" id="PF01593"/>
    </source>
</evidence>
<dbReference type="InterPro" id="IPR002937">
    <property type="entry name" value="Amino_oxidase"/>
</dbReference>
<dbReference type="GO" id="GO:0016491">
    <property type="term" value="F:oxidoreductase activity"/>
    <property type="evidence" value="ECO:0007669"/>
    <property type="project" value="InterPro"/>
</dbReference>
<dbReference type="Gene3D" id="3.50.50.60">
    <property type="entry name" value="FAD/NAD(P)-binding domain"/>
    <property type="match status" value="2"/>
</dbReference>
<dbReference type="InterPro" id="IPR036188">
    <property type="entry name" value="FAD/NAD-bd_sf"/>
</dbReference>
<accession>A0A6M5YW12</accession>
<name>A0A6M5YW12_9BACT</name>
<dbReference type="PANTHER" id="PTHR10668">
    <property type="entry name" value="PHYTOENE DEHYDROGENASE"/>
    <property type="match status" value="1"/>
</dbReference>
<dbReference type="Pfam" id="PF01593">
    <property type="entry name" value="Amino_oxidase"/>
    <property type="match status" value="1"/>
</dbReference>
<dbReference type="AlphaFoldDB" id="A0A6M5YW12"/>
<evidence type="ECO:0000256" key="1">
    <source>
        <dbReference type="ARBA" id="ARBA00037217"/>
    </source>
</evidence>
<evidence type="ECO:0000313" key="6">
    <source>
        <dbReference type="Proteomes" id="UP000503447"/>
    </source>
</evidence>
<dbReference type="RefSeq" id="WP_171473014.1">
    <property type="nucleotide sequence ID" value="NZ_CP053452.2"/>
</dbReference>
<dbReference type="Proteomes" id="UP000503447">
    <property type="component" value="Chromosome"/>
</dbReference>
<gene>
    <name evidence="5" type="ORF">FTUN_5267</name>
</gene>
<evidence type="ECO:0000313" key="5">
    <source>
        <dbReference type="EMBL" id="QJW97690.1"/>
    </source>
</evidence>
<dbReference type="KEGG" id="ftj:FTUN_5267"/>
<comment type="subunit">
    <text evidence="2">Interacts with COX5B; this interaction may contribute to localize PYROXD2 to the inner face of the inner mitochondrial membrane.</text>
</comment>
<reference evidence="6" key="1">
    <citation type="submission" date="2020-05" db="EMBL/GenBank/DDBJ databases">
        <title>Frigoriglobus tundricola gen. nov., sp. nov., a psychrotolerant cellulolytic planctomycete of the family Gemmataceae with two divergent copies of 16S rRNA gene.</title>
        <authorList>
            <person name="Kulichevskaya I.S."/>
            <person name="Ivanova A.A."/>
            <person name="Naumoff D.G."/>
            <person name="Beletsky A.V."/>
            <person name="Rijpstra W.I.C."/>
            <person name="Sinninghe Damste J.S."/>
            <person name="Mardanov A.V."/>
            <person name="Ravin N.V."/>
            <person name="Dedysh S.N."/>
        </authorList>
    </citation>
    <scope>NUCLEOTIDE SEQUENCE [LARGE SCALE GENOMIC DNA]</scope>
    <source>
        <strain evidence="6">PL17</strain>
    </source>
</reference>
<keyword evidence="6" id="KW-1185">Reference proteome</keyword>
<dbReference type="EMBL" id="CP053452">
    <property type="protein sequence ID" value="QJW97690.1"/>
    <property type="molecule type" value="Genomic_DNA"/>
</dbReference>
<dbReference type="PANTHER" id="PTHR10668:SF103">
    <property type="entry name" value="PYRIDINE NUCLEOTIDE-DISULFIDE OXIDOREDUCTASE DOMAIN-CONTAINING PROTEIN 2"/>
    <property type="match status" value="1"/>
</dbReference>
<sequence>MSTSSYDAIIIGAGHNGLVTAAYLARAGYKVLVLERRELVGGCCVTEELWPGFKVSTAAYVNSLLRPEIIRDLELKKYGFEMLPRSPSSFTPFPDGRYLMMGPDKEMTHKEIAKFSTKDAEAYPKYEDMLTRVADFLEPMLTQTPPDPFGGLGSLWKLGKLGLGFRGLGRTTATEAVEILTGAARPILDRWFEAEQLKATIATDAVIGAYAPPSHPGTAYVLFHHVMGECNGVRGVWGYVRGGMGTVSNSIAAAAKSKGAEIRTNADVGQILVADGRVAGVALKDGTEFRAPRVASCADANVTFLKLMEAKDLPPDFVAQVKKIDYSSATVKINVALDRPPNWKALPSDGKIGPQHHGTMHICPDQDYIERAFDDAKYGRWARDPMLECTMATALDDTLAPPGKHILSMFVQYAPYHLKGTTWDAEKDKFADRCFDIMEEYAPGFKASVLHRLVIPPPDMERLWGITGGNIMQGSMSLSSMFSFRPVAGYANYRTPVTGLYLCGAAAHPGGGVMGACGLNAAREMLRDG</sequence>
<comment type="function">
    <text evidence="1">Probable oxidoreductase that may play a role as regulator of mitochondrial function.</text>
</comment>
<evidence type="ECO:0000256" key="2">
    <source>
        <dbReference type="ARBA" id="ARBA00038825"/>
    </source>
</evidence>
<feature type="domain" description="Amine oxidase" evidence="4">
    <location>
        <begin position="17"/>
        <end position="526"/>
    </location>
</feature>